<comment type="caution">
    <text evidence="3">The sequence shown here is derived from an EMBL/GenBank/DDBJ whole genome shotgun (WGS) entry which is preliminary data.</text>
</comment>
<gene>
    <name evidence="3" type="ORF">ALP66_02845</name>
</gene>
<evidence type="ECO:0000313" key="4">
    <source>
        <dbReference type="Proteomes" id="UP000270873"/>
    </source>
</evidence>
<evidence type="ECO:0000259" key="1">
    <source>
        <dbReference type="Pfam" id="PF13175"/>
    </source>
</evidence>
<dbReference type="InterPro" id="IPR051396">
    <property type="entry name" value="Bact_Antivir_Def_Nuclease"/>
</dbReference>
<reference evidence="3 4" key="1">
    <citation type="submission" date="2018-08" db="EMBL/GenBank/DDBJ databases">
        <title>Recombination of ecologically and evolutionarily significant loci maintains genetic cohesion in the Pseudomonas syringae species complex.</title>
        <authorList>
            <person name="Dillon M."/>
            <person name="Thakur S."/>
            <person name="Almeida R.N.D."/>
            <person name="Weir B.S."/>
            <person name="Guttman D.S."/>
        </authorList>
    </citation>
    <scope>NUCLEOTIDE SEQUENCE [LARGE SCALE GENOMIC DNA]</scope>
    <source>
        <strain evidence="3 4">ICMP 7847</strain>
    </source>
</reference>
<dbReference type="Pfam" id="PF13175">
    <property type="entry name" value="AAA_15"/>
    <property type="match status" value="1"/>
</dbReference>
<feature type="domain" description="OLD protein-like TOPRIM" evidence="2">
    <location>
        <begin position="456"/>
        <end position="520"/>
    </location>
</feature>
<dbReference type="PANTHER" id="PTHR43581">
    <property type="entry name" value="ATP/GTP PHOSPHATASE"/>
    <property type="match status" value="1"/>
</dbReference>
<dbReference type="AlphaFoldDB" id="A0A658K7V8"/>
<dbReference type="EMBL" id="RBSP01000807">
    <property type="protein sequence ID" value="RMS42089.1"/>
    <property type="molecule type" value="Genomic_DNA"/>
</dbReference>
<dbReference type="InterPro" id="IPR027417">
    <property type="entry name" value="P-loop_NTPase"/>
</dbReference>
<organism evidence="3 4">
    <name type="scientific">Pseudomonas amygdali pv. photiniae</name>
    <dbReference type="NCBI Taxonomy" id="251724"/>
    <lineage>
        <taxon>Bacteria</taxon>
        <taxon>Pseudomonadati</taxon>
        <taxon>Pseudomonadota</taxon>
        <taxon>Gammaproteobacteria</taxon>
        <taxon>Pseudomonadales</taxon>
        <taxon>Pseudomonadaceae</taxon>
        <taxon>Pseudomonas</taxon>
        <taxon>Pseudomonas amygdali</taxon>
    </lineage>
</organism>
<dbReference type="Proteomes" id="UP000270873">
    <property type="component" value="Unassembled WGS sequence"/>
</dbReference>
<dbReference type="Gene3D" id="3.40.50.300">
    <property type="entry name" value="P-loop containing nucleotide triphosphate hydrolases"/>
    <property type="match status" value="2"/>
</dbReference>
<protein>
    <submittedName>
        <fullName evidence="3">Uncharacterized protein</fullName>
    </submittedName>
</protein>
<evidence type="ECO:0000313" key="3">
    <source>
        <dbReference type="EMBL" id="RMS42089.1"/>
    </source>
</evidence>
<feature type="domain" description="Endonuclease GajA/Old nuclease/RecF-like AAA" evidence="1">
    <location>
        <begin position="356"/>
        <end position="399"/>
    </location>
</feature>
<dbReference type="SUPFAM" id="SSF52540">
    <property type="entry name" value="P-loop containing nucleoside triphosphate hydrolases"/>
    <property type="match status" value="1"/>
</dbReference>
<accession>A0A658K7V8</accession>
<dbReference type="InterPro" id="IPR041685">
    <property type="entry name" value="AAA_GajA/Old/RecF-like"/>
</dbReference>
<dbReference type="CDD" id="cd01026">
    <property type="entry name" value="TOPRIM_OLD"/>
    <property type="match status" value="1"/>
</dbReference>
<evidence type="ECO:0000259" key="2">
    <source>
        <dbReference type="Pfam" id="PF20469"/>
    </source>
</evidence>
<dbReference type="PANTHER" id="PTHR43581:SF4">
    <property type="entry name" value="ATP_GTP PHOSPHATASE"/>
    <property type="match status" value="1"/>
</dbReference>
<dbReference type="InterPro" id="IPR034139">
    <property type="entry name" value="TOPRIM_OLD"/>
</dbReference>
<proteinExistence type="predicted"/>
<dbReference type="Pfam" id="PF20469">
    <property type="entry name" value="OLD-like_TOPRIM"/>
    <property type="match status" value="1"/>
</dbReference>
<name>A0A658K7V8_PSEA0</name>
<sequence length="647" mass="71743">MSLAHLKGYFMSNTSKLVRMRLKNIGCVGNDGITIALDNIVCLVGKNNAGKSTILRAYELAYGSGEPFSPIKDRYQHADSKSFSEVELEVHIPEGVANIDEKWKVHESELSIVRSLWRWDGTNSKSTRFTWDPQLENWAMDGKAGGADNVFKSRLPKPIRIGSLEDADTTEKNLLTFALAPLITAVERERQDGSSNLANALSQVIDELSALSGVHAEHFNLIASKVSTGFKGIFPGLDVLLDIKPASLTSELTGLVKKDAGLKVKDGNYETSVSQQGTGARRALFWSMLQVFNELNRDKETREVTKKPIQVALKKAMDKKPPDQAIIDECNLKLEAIELGNPIPKSIEDPALPGYLLLIDEPENALHPMAARAAQRHLYKLAENPDWQIMLTTHSPYFINALEDHTTIIRLERPATHGGDLISPKTYRSDLITFQGDEKRRLQALQHIDPSLAEIFFGSYPILVEGDTEHAAFLATIIERQHELADKVTIVRARGKGILLSLVSVLKHFQMDFGIVHDSDAPYNSKGGNNSMWSLNSSIRNAIASARDSGITVRHKVSIPDFERFLGGEEESKDKPLMAYLAILDNAYLGIVVQNMLNDLVYGENHHPFGSGEGETIAQYEILLREKVISWAENNGLSENIKFKGLA</sequence>